<keyword evidence="1" id="KW-1133">Transmembrane helix</keyword>
<dbReference type="Proteomes" id="UP000277811">
    <property type="component" value="Unassembled WGS sequence"/>
</dbReference>
<feature type="transmembrane region" description="Helical" evidence="1">
    <location>
        <begin position="207"/>
        <end position="225"/>
    </location>
</feature>
<evidence type="ECO:0000313" key="3">
    <source>
        <dbReference type="Proteomes" id="UP000277811"/>
    </source>
</evidence>
<feature type="transmembrane region" description="Helical" evidence="1">
    <location>
        <begin position="147"/>
        <end position="168"/>
    </location>
</feature>
<evidence type="ECO:0000313" key="2">
    <source>
        <dbReference type="EMBL" id="VBB06933.1"/>
    </source>
</evidence>
<keyword evidence="1" id="KW-0472">Membrane</keyword>
<evidence type="ECO:0000256" key="1">
    <source>
        <dbReference type="SAM" id="Phobius"/>
    </source>
</evidence>
<protein>
    <submittedName>
        <fullName evidence="2">Uncharacterized protein</fullName>
    </submittedName>
</protein>
<reference evidence="2 3" key="1">
    <citation type="submission" date="2018-06" db="EMBL/GenBank/DDBJ databases">
        <authorList>
            <person name="Strepis N."/>
        </authorList>
    </citation>
    <scope>NUCLEOTIDE SEQUENCE [LARGE SCALE GENOMIC DNA]</scope>
    <source>
        <strain evidence="2">LUCI</strain>
    </source>
</reference>
<dbReference type="AlphaFoldDB" id="A0A498R9X2"/>
<name>A0A498R9X2_9FIRM</name>
<accession>A0A498R9X2</accession>
<dbReference type="EMBL" id="UPPP01000069">
    <property type="protein sequence ID" value="VBB06933.1"/>
    <property type="molecule type" value="Genomic_DNA"/>
</dbReference>
<dbReference type="OrthoDB" id="1681403at2"/>
<proteinExistence type="predicted"/>
<keyword evidence="3" id="KW-1185">Reference proteome</keyword>
<dbReference type="RefSeq" id="WP_122627879.1">
    <property type="nucleotide sequence ID" value="NZ_UPPP01000069.1"/>
</dbReference>
<feature type="transmembrane region" description="Helical" evidence="1">
    <location>
        <begin position="174"/>
        <end position="195"/>
    </location>
</feature>
<keyword evidence="1" id="KW-0812">Transmembrane</keyword>
<organism evidence="2 3">
    <name type="scientific">Lucifera butyrica</name>
    <dbReference type="NCBI Taxonomy" id="1351585"/>
    <lineage>
        <taxon>Bacteria</taxon>
        <taxon>Bacillati</taxon>
        <taxon>Bacillota</taxon>
        <taxon>Negativicutes</taxon>
        <taxon>Veillonellales</taxon>
        <taxon>Veillonellaceae</taxon>
        <taxon>Lucifera</taxon>
    </lineage>
</organism>
<sequence length="265" mass="30211">MKQSHCQYPRRRKGKISLLGENIVCIRSPWVSAWWSATFPGFGYILVGQYIKGFVLVAWEIFINTKAQLNTAIILTFIGEFEKAKEILNPNWAMLYAGVYVFSIWDSYRTTVELNKYTVLADAEDVPVMPSAVSSLGISYSDKRHPWLALFWSVFAPGMGILYAGNIVAAVLTLTWWVTLVHLSHFIVALQYTCTGEFTRARGVLDPQWLLFIPSAFAFILYSTYVSVVEYNCFFDAEQARYLKSKYQHANFFISLKKLSVRGDG</sequence>
<gene>
    <name evidence="2" type="ORF">LUCI_2175</name>
</gene>